<dbReference type="InterPro" id="IPR011010">
    <property type="entry name" value="DNA_brk_join_enz"/>
</dbReference>
<dbReference type="SUPFAM" id="SSF56349">
    <property type="entry name" value="DNA breaking-rejoining enzymes"/>
    <property type="match status" value="1"/>
</dbReference>
<accession>A0A562LBX6</accession>
<dbReference type="Proteomes" id="UP000317176">
    <property type="component" value="Unassembled WGS sequence"/>
</dbReference>
<dbReference type="GO" id="GO:0015074">
    <property type="term" value="P:DNA integration"/>
    <property type="evidence" value="ECO:0007669"/>
    <property type="project" value="UniProtKB-KW"/>
</dbReference>
<dbReference type="Pfam" id="PF00589">
    <property type="entry name" value="Phage_integrase"/>
    <property type="match status" value="1"/>
</dbReference>
<keyword evidence="2" id="KW-0233">DNA recombination</keyword>
<evidence type="ECO:0000256" key="1">
    <source>
        <dbReference type="ARBA" id="ARBA00022908"/>
    </source>
</evidence>
<name>A0A562LBX6_9BRAD</name>
<dbReference type="EMBL" id="VLKL01000008">
    <property type="protein sequence ID" value="TWI05130.1"/>
    <property type="molecule type" value="Genomic_DNA"/>
</dbReference>
<dbReference type="Gene3D" id="1.10.443.10">
    <property type="entry name" value="Intergrase catalytic core"/>
    <property type="match status" value="1"/>
</dbReference>
<dbReference type="OrthoDB" id="7216962at2"/>
<gene>
    <name evidence="4" type="ORF">IQ17_03295</name>
</gene>
<organism evidence="4 5">
    <name type="scientific">Bradyrhizobium daqingense</name>
    <dbReference type="NCBI Taxonomy" id="993502"/>
    <lineage>
        <taxon>Bacteria</taxon>
        <taxon>Pseudomonadati</taxon>
        <taxon>Pseudomonadota</taxon>
        <taxon>Alphaproteobacteria</taxon>
        <taxon>Hyphomicrobiales</taxon>
        <taxon>Nitrobacteraceae</taxon>
        <taxon>Bradyrhizobium</taxon>
    </lineage>
</organism>
<dbReference type="CDD" id="cd01189">
    <property type="entry name" value="INT_ICEBs1_C_like"/>
    <property type="match status" value="1"/>
</dbReference>
<dbReference type="AlphaFoldDB" id="A0A562LBX6"/>
<dbReference type="InterPro" id="IPR002104">
    <property type="entry name" value="Integrase_catalytic"/>
</dbReference>
<keyword evidence="5" id="KW-1185">Reference proteome</keyword>
<dbReference type="GO" id="GO:0003677">
    <property type="term" value="F:DNA binding"/>
    <property type="evidence" value="ECO:0007669"/>
    <property type="project" value="InterPro"/>
</dbReference>
<protein>
    <submittedName>
        <fullName evidence="4">Phage integrase family protein</fullName>
    </submittedName>
</protein>
<keyword evidence="1" id="KW-0229">DNA integration</keyword>
<dbReference type="PANTHER" id="PTHR30349:SF64">
    <property type="entry name" value="PROPHAGE INTEGRASE INTD-RELATED"/>
    <property type="match status" value="1"/>
</dbReference>
<sequence>MPLKIYRRKGSPVWHYRGTLAGHRLRGSTRTSNKETAQEAAAKVEDEFWKHRLHGPEAVLTFPKAAAIYLGAGKPQRFIAKVVKYWGDAKVKDITSGAIQQAAVDLYPDATNATRNRCVIVPTQAIINHCAERSLCPPIRVRRFKVETKVKKPATLEWVTKFRAHAPAELGALAMFMFATGARISEALAVEWEDVDLKRRVVLIRQTKIGEEREAHLPVDLFIAMANLPREQKPFPWPYKMAAWRAWERVCVLAGIEALTFHSCRHGFATGLLHRGVDPVTVAKRGGWKTPAHVFATYGHAREDKKVTDLLFDTPADTAKRQSEENQ</sequence>
<evidence type="ECO:0000313" key="4">
    <source>
        <dbReference type="EMBL" id="TWI05130.1"/>
    </source>
</evidence>
<dbReference type="InterPro" id="IPR050090">
    <property type="entry name" value="Tyrosine_recombinase_XerCD"/>
</dbReference>
<dbReference type="PANTHER" id="PTHR30349">
    <property type="entry name" value="PHAGE INTEGRASE-RELATED"/>
    <property type="match status" value="1"/>
</dbReference>
<proteinExistence type="predicted"/>
<dbReference type="PROSITE" id="PS51898">
    <property type="entry name" value="TYR_RECOMBINASE"/>
    <property type="match status" value="1"/>
</dbReference>
<dbReference type="RefSeq" id="WP_145633458.1">
    <property type="nucleotide sequence ID" value="NZ_CP088014.1"/>
</dbReference>
<evidence type="ECO:0000256" key="2">
    <source>
        <dbReference type="ARBA" id="ARBA00023172"/>
    </source>
</evidence>
<dbReference type="InterPro" id="IPR013762">
    <property type="entry name" value="Integrase-like_cat_sf"/>
</dbReference>
<comment type="caution">
    <text evidence="4">The sequence shown here is derived from an EMBL/GenBank/DDBJ whole genome shotgun (WGS) entry which is preliminary data.</text>
</comment>
<evidence type="ECO:0000313" key="5">
    <source>
        <dbReference type="Proteomes" id="UP000317176"/>
    </source>
</evidence>
<dbReference type="GO" id="GO:0006310">
    <property type="term" value="P:DNA recombination"/>
    <property type="evidence" value="ECO:0007669"/>
    <property type="project" value="UniProtKB-KW"/>
</dbReference>
<reference evidence="4 5" key="1">
    <citation type="journal article" date="2015" name="Stand. Genomic Sci.">
        <title>Genomic Encyclopedia of Bacterial and Archaeal Type Strains, Phase III: the genomes of soil and plant-associated and newly described type strains.</title>
        <authorList>
            <person name="Whitman W.B."/>
            <person name="Woyke T."/>
            <person name="Klenk H.P."/>
            <person name="Zhou Y."/>
            <person name="Lilburn T.G."/>
            <person name="Beck B.J."/>
            <person name="De Vos P."/>
            <person name="Vandamme P."/>
            <person name="Eisen J.A."/>
            <person name="Garrity G."/>
            <person name="Hugenholtz P."/>
            <person name="Kyrpides N.C."/>
        </authorList>
    </citation>
    <scope>NUCLEOTIDE SEQUENCE [LARGE SCALE GENOMIC DNA]</scope>
    <source>
        <strain evidence="4 5">CGMCC 1.10947</strain>
    </source>
</reference>
<evidence type="ECO:0000259" key="3">
    <source>
        <dbReference type="PROSITE" id="PS51898"/>
    </source>
</evidence>
<feature type="domain" description="Tyr recombinase" evidence="3">
    <location>
        <begin position="149"/>
        <end position="311"/>
    </location>
</feature>